<feature type="domain" description="Response regulatory" evidence="2">
    <location>
        <begin position="3"/>
        <end position="116"/>
    </location>
</feature>
<dbReference type="STRING" id="686796.SAMN04488104_103227"/>
<proteinExistence type="predicted"/>
<organism evidence="4 5">
    <name type="scientific">Algoriphagus faecimaris</name>
    <dbReference type="NCBI Taxonomy" id="686796"/>
    <lineage>
        <taxon>Bacteria</taxon>
        <taxon>Pseudomonadati</taxon>
        <taxon>Bacteroidota</taxon>
        <taxon>Cytophagia</taxon>
        <taxon>Cytophagales</taxon>
        <taxon>Cyclobacteriaceae</taxon>
        <taxon>Algoriphagus</taxon>
    </lineage>
</organism>
<dbReference type="Proteomes" id="UP000199060">
    <property type="component" value="Unassembled WGS sequence"/>
</dbReference>
<dbReference type="InterPro" id="IPR001789">
    <property type="entry name" value="Sig_transdc_resp-reg_receiver"/>
</dbReference>
<sequence>MTSILIIEDEKLAANRLIQLIKPLFESCHFLNPIDSIKSAVSFFQTYPHPDLVFCDIQLADGLSFEIFQQVKLSTPVIFTTAYDQYAIEAFRVNAIDYLLKPIDPADLKRAVDKFKNQKLPNSFHAALLQQLLQSSTPKSEFKQRFLIRFGEKIQSILSEDILYFCSEERVTFLINREGKRFVLDQTLEQTEAQVDPNYFFRLNRKYLVAFDSIVEVSVYSNSRLKVKLKYCDDKDILVSREKVSDLKAWLDQ</sequence>
<evidence type="ECO:0000259" key="2">
    <source>
        <dbReference type="PROSITE" id="PS50110"/>
    </source>
</evidence>
<dbReference type="EMBL" id="FNAC01000032">
    <property type="protein sequence ID" value="SDD48273.1"/>
    <property type="molecule type" value="Genomic_DNA"/>
</dbReference>
<dbReference type="Pfam" id="PF04397">
    <property type="entry name" value="LytTR"/>
    <property type="match status" value="1"/>
</dbReference>
<dbReference type="SUPFAM" id="SSF52172">
    <property type="entry name" value="CheY-like"/>
    <property type="match status" value="1"/>
</dbReference>
<gene>
    <name evidence="4" type="ORF">SAMN04488104_103227</name>
</gene>
<protein>
    <submittedName>
        <fullName evidence="4">Two component transcriptional regulator, LytTR family</fullName>
    </submittedName>
</protein>
<dbReference type="Gene3D" id="3.40.50.2300">
    <property type="match status" value="1"/>
</dbReference>
<evidence type="ECO:0000256" key="1">
    <source>
        <dbReference type="PROSITE-ProRule" id="PRU00169"/>
    </source>
</evidence>
<dbReference type="SMART" id="SM00448">
    <property type="entry name" value="REC"/>
    <property type="match status" value="1"/>
</dbReference>
<dbReference type="GO" id="GO:0000156">
    <property type="term" value="F:phosphorelay response regulator activity"/>
    <property type="evidence" value="ECO:0007669"/>
    <property type="project" value="InterPro"/>
</dbReference>
<evidence type="ECO:0000313" key="5">
    <source>
        <dbReference type="Proteomes" id="UP000199060"/>
    </source>
</evidence>
<dbReference type="InterPro" id="IPR007492">
    <property type="entry name" value="LytTR_DNA-bd_dom"/>
</dbReference>
<dbReference type="SMART" id="SM00850">
    <property type="entry name" value="LytTR"/>
    <property type="match status" value="1"/>
</dbReference>
<dbReference type="InterPro" id="IPR046947">
    <property type="entry name" value="LytR-like"/>
</dbReference>
<dbReference type="RefSeq" id="WP_087940397.1">
    <property type="nucleotide sequence ID" value="NZ_FNAC01000032.1"/>
</dbReference>
<keyword evidence="1" id="KW-0597">Phosphoprotein</keyword>
<keyword evidence="5" id="KW-1185">Reference proteome</keyword>
<dbReference type="AlphaFoldDB" id="A0A1G6V482"/>
<dbReference type="PROSITE" id="PS50930">
    <property type="entry name" value="HTH_LYTTR"/>
    <property type="match status" value="1"/>
</dbReference>
<accession>A0A1G6V482</accession>
<feature type="modified residue" description="4-aspartylphosphate" evidence="1">
    <location>
        <position position="56"/>
    </location>
</feature>
<dbReference type="GO" id="GO:0003677">
    <property type="term" value="F:DNA binding"/>
    <property type="evidence" value="ECO:0007669"/>
    <property type="project" value="InterPro"/>
</dbReference>
<dbReference type="InterPro" id="IPR011006">
    <property type="entry name" value="CheY-like_superfamily"/>
</dbReference>
<reference evidence="5" key="1">
    <citation type="submission" date="2016-10" db="EMBL/GenBank/DDBJ databases">
        <authorList>
            <person name="Varghese N."/>
            <person name="Submissions S."/>
        </authorList>
    </citation>
    <scope>NUCLEOTIDE SEQUENCE [LARGE SCALE GENOMIC DNA]</scope>
    <source>
        <strain evidence="5">DSM 23095</strain>
    </source>
</reference>
<dbReference type="PANTHER" id="PTHR37299:SF1">
    <property type="entry name" value="STAGE 0 SPORULATION PROTEIN A HOMOLOG"/>
    <property type="match status" value="1"/>
</dbReference>
<name>A0A1G6V482_9BACT</name>
<dbReference type="OrthoDB" id="1646880at2"/>
<evidence type="ECO:0000259" key="3">
    <source>
        <dbReference type="PROSITE" id="PS50930"/>
    </source>
</evidence>
<evidence type="ECO:0000313" key="4">
    <source>
        <dbReference type="EMBL" id="SDD48273.1"/>
    </source>
</evidence>
<feature type="domain" description="HTH LytTR-type" evidence="3">
    <location>
        <begin position="146"/>
        <end position="253"/>
    </location>
</feature>
<dbReference type="PROSITE" id="PS50110">
    <property type="entry name" value="RESPONSE_REGULATORY"/>
    <property type="match status" value="1"/>
</dbReference>
<dbReference type="PANTHER" id="PTHR37299">
    <property type="entry name" value="TRANSCRIPTIONAL REGULATOR-RELATED"/>
    <property type="match status" value="1"/>
</dbReference>
<dbReference type="Gene3D" id="2.40.50.1020">
    <property type="entry name" value="LytTr DNA-binding domain"/>
    <property type="match status" value="1"/>
</dbReference>
<dbReference type="Pfam" id="PF00072">
    <property type="entry name" value="Response_reg"/>
    <property type="match status" value="1"/>
</dbReference>